<keyword evidence="7" id="KW-1185">Reference proteome</keyword>
<dbReference type="GO" id="GO:0051015">
    <property type="term" value="F:actin filament binding"/>
    <property type="evidence" value="ECO:0007669"/>
    <property type="project" value="InterPro"/>
</dbReference>
<feature type="repeat" description="Filamin" evidence="3">
    <location>
        <begin position="236"/>
        <end position="258"/>
    </location>
</feature>
<dbReference type="Proteomes" id="UP000681722">
    <property type="component" value="Unassembled WGS sequence"/>
</dbReference>
<protein>
    <submittedName>
        <fullName evidence="5">Uncharacterized protein</fullName>
    </submittedName>
</protein>
<organism evidence="5 7">
    <name type="scientific">Didymodactylos carnosus</name>
    <dbReference type="NCBI Taxonomy" id="1234261"/>
    <lineage>
        <taxon>Eukaryota</taxon>
        <taxon>Metazoa</taxon>
        <taxon>Spiralia</taxon>
        <taxon>Gnathifera</taxon>
        <taxon>Rotifera</taxon>
        <taxon>Eurotatoria</taxon>
        <taxon>Bdelloidea</taxon>
        <taxon>Philodinida</taxon>
        <taxon>Philodinidae</taxon>
        <taxon>Didymodactylos</taxon>
    </lineage>
</organism>
<evidence type="ECO:0000313" key="5">
    <source>
        <dbReference type="EMBL" id="CAF0772830.1"/>
    </source>
</evidence>
<name>A0A813QV13_9BILA</name>
<evidence type="ECO:0000313" key="6">
    <source>
        <dbReference type="EMBL" id="CAF3555106.1"/>
    </source>
</evidence>
<comment type="caution">
    <text evidence="5">The sequence shown here is derived from an EMBL/GenBank/DDBJ whole genome shotgun (WGS) entry which is preliminary data.</text>
</comment>
<dbReference type="PROSITE" id="PS50194">
    <property type="entry name" value="FILAMIN_REPEAT"/>
    <property type="match status" value="13"/>
</dbReference>
<dbReference type="PANTHER" id="PTHR38537">
    <property type="entry name" value="JITTERBUG, ISOFORM N"/>
    <property type="match status" value="1"/>
</dbReference>
<feature type="compositionally biased region" description="Polar residues" evidence="4">
    <location>
        <begin position="1732"/>
        <end position="1757"/>
    </location>
</feature>
<dbReference type="InterPro" id="IPR014756">
    <property type="entry name" value="Ig_E-set"/>
</dbReference>
<evidence type="ECO:0000256" key="1">
    <source>
        <dbReference type="ARBA" id="ARBA00009238"/>
    </source>
</evidence>
<dbReference type="SMART" id="SM00557">
    <property type="entry name" value="IG_FLMN"/>
    <property type="match status" value="9"/>
</dbReference>
<dbReference type="EMBL" id="CAJOBC010000210">
    <property type="protein sequence ID" value="CAF3555106.1"/>
    <property type="molecule type" value="Genomic_DNA"/>
</dbReference>
<gene>
    <name evidence="5" type="ORF">GPM918_LOCUS2024</name>
    <name evidence="6" type="ORF">SRO942_LOCUS2024</name>
</gene>
<feature type="region of interest" description="Disordered" evidence="4">
    <location>
        <begin position="1344"/>
        <end position="1372"/>
    </location>
</feature>
<feature type="region of interest" description="Disordered" evidence="4">
    <location>
        <begin position="1858"/>
        <end position="1897"/>
    </location>
</feature>
<dbReference type="InterPro" id="IPR017868">
    <property type="entry name" value="Filamin/ABP280_repeat-like"/>
</dbReference>
<feature type="repeat" description="Filamin" evidence="3">
    <location>
        <begin position="1937"/>
        <end position="1986"/>
    </location>
</feature>
<dbReference type="GO" id="GO:0030036">
    <property type="term" value="P:actin cytoskeleton organization"/>
    <property type="evidence" value="ECO:0007669"/>
    <property type="project" value="InterPro"/>
</dbReference>
<feature type="repeat" description="Filamin" evidence="3">
    <location>
        <begin position="1168"/>
        <end position="1242"/>
    </location>
</feature>
<feature type="compositionally biased region" description="Polar residues" evidence="4">
    <location>
        <begin position="1764"/>
        <end position="1773"/>
    </location>
</feature>
<comment type="similarity">
    <text evidence="1">Belongs to the filamin family.</text>
</comment>
<feature type="compositionally biased region" description="Pro residues" evidence="4">
    <location>
        <begin position="1438"/>
        <end position="1449"/>
    </location>
</feature>
<feature type="region of interest" description="Disordered" evidence="4">
    <location>
        <begin position="1650"/>
        <end position="1713"/>
    </location>
</feature>
<dbReference type="InterPro" id="IPR013783">
    <property type="entry name" value="Ig-like_fold"/>
</dbReference>
<feature type="repeat" description="Filamin" evidence="3">
    <location>
        <begin position="1485"/>
        <end position="1543"/>
    </location>
</feature>
<evidence type="ECO:0000256" key="3">
    <source>
        <dbReference type="PROSITE-ProRule" id="PRU00087"/>
    </source>
</evidence>
<dbReference type="Proteomes" id="UP000663829">
    <property type="component" value="Unassembled WGS sequence"/>
</dbReference>
<feature type="compositionally biased region" description="Basic and acidic residues" evidence="4">
    <location>
        <begin position="1858"/>
        <end position="1875"/>
    </location>
</feature>
<dbReference type="EMBL" id="CAJNOQ010000210">
    <property type="protein sequence ID" value="CAF0772830.1"/>
    <property type="molecule type" value="Genomic_DNA"/>
</dbReference>
<feature type="region of interest" description="Disordered" evidence="4">
    <location>
        <begin position="1732"/>
        <end position="1810"/>
    </location>
</feature>
<dbReference type="OrthoDB" id="18740at2759"/>
<accession>A0A813QV13</accession>
<feature type="compositionally biased region" description="Basic and acidic residues" evidence="4">
    <location>
        <begin position="1411"/>
        <end position="1424"/>
    </location>
</feature>
<feature type="repeat" description="Filamin" evidence="3">
    <location>
        <begin position="14"/>
        <end position="108"/>
    </location>
</feature>
<feature type="compositionally biased region" description="Basic and acidic residues" evidence="4">
    <location>
        <begin position="1882"/>
        <end position="1891"/>
    </location>
</feature>
<dbReference type="InterPro" id="IPR001298">
    <property type="entry name" value="Filamin/ABP280_rpt"/>
</dbReference>
<evidence type="ECO:0000256" key="4">
    <source>
        <dbReference type="SAM" id="MobiDB-lite"/>
    </source>
</evidence>
<dbReference type="InterPro" id="IPR044801">
    <property type="entry name" value="Filamin"/>
</dbReference>
<feature type="repeat" description="Filamin" evidence="3">
    <location>
        <begin position="256"/>
        <end position="346"/>
    </location>
</feature>
<reference evidence="5" key="1">
    <citation type="submission" date="2021-02" db="EMBL/GenBank/DDBJ databases">
        <authorList>
            <person name="Nowell W R."/>
        </authorList>
    </citation>
    <scope>NUCLEOTIDE SEQUENCE</scope>
</reference>
<feature type="compositionally biased region" description="Polar residues" evidence="4">
    <location>
        <begin position="1344"/>
        <end position="1370"/>
    </location>
</feature>
<sequence length="2072" mass="230732">MYRKYDDGSHSSLEGKTDISSVRAYGDGLICAQVAKNTAFVIDAKTIPGGDVKVVVTTPSQHSCPMQVINNNDGTWNIQYLPYEIGDYYIDVFYQSQLVYGCPFKVNVFDVSKVVVSNIQAGTVGQLVRFDVDASDAGAGQLEISIQDGKVPCDATPRGNFRFDASFLPREYGRHSIDVRFNSIPVPGSPFFCEVISLARISVSDSIRKGHVGRPLSFDINVDGASHLPLDLTITGTHRIDVRLGDMAIPNSPFHLKAYDSSRLVVSDIPRIVTINQPVEFTVDASKAGEGQLEVAINDGLVPNQVKALGSSRFLFSFSPRTSDPHILSVKFNGDLLPGFPKECQIFSPNDVTAKGPGLSQALLGTQTWFTIESKHGESADVQCHVLTPNGEQINPQSIYTNDGLRVDASRAGEGNLEISVNYAGRNIPNQVNPLGNSRFDVQFVPQEAIMHYCNVKFNGESVSGSPFAVNVMDTSRVMAFGKGLGSVPVNSPAVFSILTQNAGAGPDEHSVSCTITKMDNNKYEITYTPEFVGEYHIQVFHNENEADGSPYVARAFDVNKVEILAFPTTAIVGSATYFTIEATHSGSGNLEIAVSRNQQNIPNYVTNEGGARFRVKFTPEESGVHKIIIFIDLRLLGSPFACNALSTDFILNNFEKASINKKNTFFLTPRKGSQLHEKIDICIISPSEQAVESNLERLPNRSYAVHFTPNEIVNTTGSGDGELLVNIEQGVNKISHEQIRLLKDLHQIVFVPKDLNDCMINITFNGENTLGTLKLSVVKSKEVYVSPIDNGIVGNPITFTIDIEDDNGPLVVKVTESGHIVPNTIVHIERHRYEVTFIPTVSRTHEIEILYNNHPISTTPLKCEVFNISKIKVGTMNAGNVGRPFVFSVDTHGAGEGHLEVTITDGLRTLPAELKSIQARKFDIAFLPKIPQKHFVEISFNGMPIDGSPFIVKINERINDLTKLEEFEDEESDDLEKGEESELIIGGQVEGTKCGELVWLLCSTPLTDIYDDLDAFVVDPHNIVTKHTRIQDKAGRWRIEFLPEKSGKYQIQALESDIDDTPITLASVDILPFTHDRKIEGLRIIVPNKDFIYIINEPESDPGIILKKANGDVLPLKIEELANQLKVHVSLEHVGLYQLSIIENGDENLYDIYCIEDYMEIFRNGGINDITRMIIDKDKVTEGDINVIVKDPTAHTIPAAFYRNDERDLIIEYVPTHHGIHEVFIRSRNNLMDFCPIRIMAFTSESFFEPALRVQIKETIFHTVKKISNNEEDFNIVIVDPFGKHVLFQKIENENGDVTISLTILKIGTHWLTISSNNRLQRIPIFAFDDDYVAIEMSPTQTPVVGETQPLSHSQLTSIDTQPFSSTNHVGKDLTTISETSEVSSTSLSSPKDKSVSRNLLNEIITEPSSHAESDKNISDNDKSSMVSPIPQKPLLSSPPLPSPPPLPEQTVDRPKEKELVLEITGLVDPVLYSTSNFILKDNDNLTVAIYDANDNNIAYYSEHYDDGRTEIFYRPLIIGPVEIHVFKNNQPIQGSPLTVNAFDPSAVTLIGVCDKTKINSTYRFLLDPTKAGKGPLKVIVKDTSNSLIPVTISKTTNGQVAVEFVPISPGTHTISVNFNKHSVPNTPFTVNVLKDLKDDDLVSLPNRKQQQSIYGDENIPNYPIDPQVSLNKSTNSSREDSERRRSGQLRSLEQHNDLNKQNNSFIQPKPLNDIIERGRSIYPKYQTIVQQNRHSSPQQQRPITSDTSPFLTSSLPRAVQHRSITPSQSHSHSTHRPRIVDTLQPRPRSLEPHGYPSYHPNVRQIGKPRYVPVSDQQSYKSDEDVSQVFYPNDKRQLNTAPSQLEEILRERITKSEDRRISDPTIHNNREHNTRAHSINRPKEQQETEKTSAVSSAFNEPLQRIIKLKEKLEKGQPISNVFVNIPQVKFISISLNGIEIPMRIIRNGEISFILKFCPMYPGDYLIGLRNYANQNLPGSPFIFPVYNPRGVTFEPAQKYMSIKDCKLLCRIEKAGRGNLFVLALCDDKPLPSVPVRIQPLSASTSKIILNPPTVGKYSVYAAYRNIPVNGK</sequence>
<evidence type="ECO:0000313" key="7">
    <source>
        <dbReference type="Proteomes" id="UP000663829"/>
    </source>
</evidence>
<dbReference type="PANTHER" id="PTHR38537:SF8">
    <property type="entry name" value="FILAMIN-A"/>
    <property type="match status" value="1"/>
</dbReference>
<feature type="repeat" description="Filamin" evidence="3">
    <location>
        <begin position="875"/>
        <end position="955"/>
    </location>
</feature>
<keyword evidence="2" id="KW-0677">Repeat</keyword>
<feature type="compositionally biased region" description="Low complexity" evidence="4">
    <location>
        <begin position="1425"/>
        <end position="1437"/>
    </location>
</feature>
<feature type="region of interest" description="Disordered" evidence="4">
    <location>
        <begin position="1405"/>
        <end position="1454"/>
    </location>
</feature>
<feature type="repeat" description="Filamin" evidence="3">
    <location>
        <begin position="118"/>
        <end position="195"/>
    </location>
</feature>
<feature type="repeat" description="Filamin" evidence="3">
    <location>
        <begin position="1541"/>
        <end position="1634"/>
    </location>
</feature>
<dbReference type="Pfam" id="PF00630">
    <property type="entry name" value="Filamin"/>
    <property type="match status" value="9"/>
</dbReference>
<dbReference type="Gene3D" id="2.60.40.10">
    <property type="entry name" value="Immunoglobulins"/>
    <property type="match status" value="12"/>
</dbReference>
<evidence type="ECO:0000256" key="2">
    <source>
        <dbReference type="ARBA" id="ARBA00022737"/>
    </source>
</evidence>
<feature type="repeat" description="Filamin" evidence="3">
    <location>
        <begin position="344"/>
        <end position="472"/>
    </location>
</feature>
<proteinExistence type="inferred from homology"/>
<feature type="repeat" description="Filamin" evidence="3">
    <location>
        <begin position="554"/>
        <end position="645"/>
    </location>
</feature>
<feature type="repeat" description="Filamin" evidence="3">
    <location>
        <begin position="470"/>
        <end position="556"/>
    </location>
</feature>
<feature type="repeat" description="Filamin" evidence="3">
    <location>
        <begin position="789"/>
        <end position="866"/>
    </location>
</feature>
<dbReference type="SUPFAM" id="SSF81296">
    <property type="entry name" value="E set domains"/>
    <property type="match status" value="12"/>
</dbReference>